<dbReference type="InterPro" id="IPR001283">
    <property type="entry name" value="CRISP-related"/>
</dbReference>
<dbReference type="CDD" id="cd05380">
    <property type="entry name" value="CAP_euk"/>
    <property type="match status" value="2"/>
</dbReference>
<dbReference type="InterPro" id="IPR014044">
    <property type="entry name" value="CAP_dom"/>
</dbReference>
<dbReference type="AlphaFoldDB" id="A0AAV5ST40"/>
<name>A0AAV5ST40_9BILA</name>
<dbReference type="EMBL" id="BTSX01000002">
    <property type="protein sequence ID" value="GMS86313.1"/>
    <property type="molecule type" value="Genomic_DNA"/>
</dbReference>
<accession>A0AAV5ST40</accession>
<dbReference type="SMART" id="SM00198">
    <property type="entry name" value="SCP"/>
    <property type="match status" value="1"/>
</dbReference>
<proteinExistence type="predicted"/>
<organism evidence="2 3">
    <name type="scientific">Pristionchus entomophagus</name>
    <dbReference type="NCBI Taxonomy" id="358040"/>
    <lineage>
        <taxon>Eukaryota</taxon>
        <taxon>Metazoa</taxon>
        <taxon>Ecdysozoa</taxon>
        <taxon>Nematoda</taxon>
        <taxon>Chromadorea</taxon>
        <taxon>Rhabditida</taxon>
        <taxon>Rhabditina</taxon>
        <taxon>Diplogasteromorpha</taxon>
        <taxon>Diplogasteroidea</taxon>
        <taxon>Neodiplogasteridae</taxon>
        <taxon>Pristionchus</taxon>
    </lineage>
</organism>
<evidence type="ECO:0000313" key="3">
    <source>
        <dbReference type="Proteomes" id="UP001432027"/>
    </source>
</evidence>
<evidence type="ECO:0000259" key="1">
    <source>
        <dbReference type="SMART" id="SM00198"/>
    </source>
</evidence>
<feature type="non-terminal residue" evidence="2">
    <location>
        <position position="1"/>
    </location>
</feature>
<evidence type="ECO:0000313" key="2">
    <source>
        <dbReference type="EMBL" id="GMS86313.1"/>
    </source>
</evidence>
<dbReference type="PANTHER" id="PTHR10334">
    <property type="entry name" value="CYSTEINE-RICH SECRETORY PROTEIN-RELATED"/>
    <property type="match status" value="1"/>
</dbReference>
<sequence length="211" mass="22187">SAQAVSDTCVFAHSTNRVNLGENLYTYQSSAQVSFAGKGKAASDSWADEFQQFGWADINLTQAAFNTGIGHATQMAWAKSTKIGCGMTLCQAGKQVIVACQYRDQGNYLNQNVYPPAPDPLATTTTTTAAPSLCSGGIPSSEVQGFIDSHNALRRSISAGTYVAKGKLMPAASVAIPDLTYDCSIEASAQAVSDTCVFAHSTNRVNLGENL</sequence>
<dbReference type="InterPro" id="IPR035940">
    <property type="entry name" value="CAP_sf"/>
</dbReference>
<gene>
    <name evidence="2" type="ORF">PENTCL1PPCAC_8488</name>
</gene>
<protein>
    <recommendedName>
        <fullName evidence="1">SCP domain-containing protein</fullName>
    </recommendedName>
</protein>
<feature type="domain" description="SCP" evidence="1">
    <location>
        <begin position="1"/>
        <end position="110"/>
    </location>
</feature>
<dbReference type="SUPFAM" id="SSF55797">
    <property type="entry name" value="PR-1-like"/>
    <property type="match status" value="2"/>
</dbReference>
<dbReference type="PRINTS" id="PR00837">
    <property type="entry name" value="V5TPXLIKE"/>
</dbReference>
<comment type="caution">
    <text evidence="2">The sequence shown here is derived from an EMBL/GenBank/DDBJ whole genome shotgun (WGS) entry which is preliminary data.</text>
</comment>
<feature type="non-terminal residue" evidence="2">
    <location>
        <position position="211"/>
    </location>
</feature>
<dbReference type="Proteomes" id="UP001432027">
    <property type="component" value="Unassembled WGS sequence"/>
</dbReference>
<dbReference type="Gene3D" id="3.40.33.10">
    <property type="entry name" value="CAP"/>
    <property type="match status" value="2"/>
</dbReference>
<dbReference type="Pfam" id="PF00188">
    <property type="entry name" value="CAP"/>
    <property type="match status" value="1"/>
</dbReference>
<reference evidence="2" key="1">
    <citation type="submission" date="2023-10" db="EMBL/GenBank/DDBJ databases">
        <title>Genome assembly of Pristionchus species.</title>
        <authorList>
            <person name="Yoshida K."/>
            <person name="Sommer R.J."/>
        </authorList>
    </citation>
    <scope>NUCLEOTIDE SEQUENCE</scope>
    <source>
        <strain evidence="2">RS0144</strain>
    </source>
</reference>
<keyword evidence="3" id="KW-1185">Reference proteome</keyword>